<gene>
    <name evidence="4" type="ORF">ABS766_01165</name>
</gene>
<proteinExistence type="predicted"/>
<dbReference type="Gene3D" id="3.10.620.30">
    <property type="match status" value="1"/>
</dbReference>
<keyword evidence="5" id="KW-1185">Reference proteome</keyword>
<feature type="domain" description="Transglutaminase-like" evidence="2">
    <location>
        <begin position="319"/>
        <end position="394"/>
    </location>
</feature>
<evidence type="ECO:0000259" key="2">
    <source>
        <dbReference type="Pfam" id="PF01841"/>
    </source>
</evidence>
<keyword evidence="1" id="KW-0732">Signal</keyword>
<feature type="domain" description="DUF3857" evidence="3">
    <location>
        <begin position="67"/>
        <end position="213"/>
    </location>
</feature>
<sequence>MKKLLVLFFACSGFLVQAQKYELGEVTKEELAEKAHPTDPSAPAAILFSKGETFLQYSVTGDNFELVTEVEMKIKIYNKEGYDWANKTMKYYNDGQQKEMLDFSKAVTYNLVDGKIEKTKLKSDGEFTEEVNKYWKAKKIMMPDVKEGSIIEYKYVVRSPFISTFPDWQFQESIPVNHSEYTTKIPEYFIYNPNFRGYYTPTVTNDAATRSFSITSKERTGTRAVRTTFTTDKIDYREAVTKYVLNNLEALKDESYVNNIANYSAAVEHELSIIKYPNSPIKTISTNWDDVAKTIYKYDDFGPELDKTGYYDEDIDALLAGITSPAEKAYTIFFYVKSRMNWNGFVGYSCEQGVKKAYKEKVGNVADINLMLTSMLRYAGLDANPVLVSTRANKIALFPSRSAFNYVIATVNIEGANILFDATSKQAMPNILPTRTLNWEGRLIKKDGSSEPIALMPYTPSREVIMVTAELDKEGKLSGKARDQYFDYNAYIFRDRYENVKKESYIEKMEADYTGLELIEYEVEHDDPSKPVIETYAFNHNNTSEIIGDKIYINPLLFFARTENPFKLEKRQYPIDFVFPTEDKFFITITLPEGYEVESLPEPLAMSMEQNIGGFKYNIAQSNNKLQIIATVNINYATIPPDYYDTVKHFYQQMVDKQKEKIVLKKAL</sequence>
<dbReference type="RefSeq" id="WP_408083249.1">
    <property type="nucleotide sequence ID" value="NZ_JBELPZ010000001.1"/>
</dbReference>
<dbReference type="Gene3D" id="2.60.40.3140">
    <property type="match status" value="1"/>
</dbReference>
<dbReference type="InterPro" id="IPR024618">
    <property type="entry name" value="DUF3857"/>
</dbReference>
<name>A0ABW8YV15_9FLAO</name>
<feature type="signal peptide" evidence="1">
    <location>
        <begin position="1"/>
        <end position="18"/>
    </location>
</feature>
<evidence type="ECO:0000256" key="1">
    <source>
        <dbReference type="SAM" id="SignalP"/>
    </source>
</evidence>
<dbReference type="Gene3D" id="2.60.120.1130">
    <property type="match status" value="1"/>
</dbReference>
<evidence type="ECO:0000259" key="3">
    <source>
        <dbReference type="Pfam" id="PF12969"/>
    </source>
</evidence>
<protein>
    <submittedName>
        <fullName evidence="4">DUF3857 domain-containing protein</fullName>
    </submittedName>
</protein>
<reference evidence="4 5" key="1">
    <citation type="submission" date="2024-06" db="EMBL/GenBank/DDBJ databases">
        <authorList>
            <person name="Kaempfer P."/>
            <person name="Viver T."/>
        </authorList>
    </citation>
    <scope>NUCLEOTIDE SEQUENCE [LARGE SCALE GENOMIC DNA]</scope>
    <source>
        <strain evidence="4 5">ST-119</strain>
    </source>
</reference>
<dbReference type="Pfam" id="PF01841">
    <property type="entry name" value="Transglut_core"/>
    <property type="match status" value="1"/>
</dbReference>
<comment type="caution">
    <text evidence="4">The sequence shown here is derived from an EMBL/GenBank/DDBJ whole genome shotgun (WGS) entry which is preliminary data.</text>
</comment>
<dbReference type="EMBL" id="JBELPZ010000001">
    <property type="protein sequence ID" value="MFL9843016.1"/>
    <property type="molecule type" value="Genomic_DNA"/>
</dbReference>
<organism evidence="4 5">
    <name type="scientific">Flavobacterium rhizosphaerae</name>
    <dbReference type="NCBI Taxonomy" id="3163298"/>
    <lineage>
        <taxon>Bacteria</taxon>
        <taxon>Pseudomonadati</taxon>
        <taxon>Bacteroidota</taxon>
        <taxon>Flavobacteriia</taxon>
        <taxon>Flavobacteriales</taxon>
        <taxon>Flavobacteriaceae</taxon>
        <taxon>Flavobacterium</taxon>
    </lineage>
</organism>
<dbReference type="Pfam" id="PF12969">
    <property type="entry name" value="DUF3857"/>
    <property type="match status" value="1"/>
</dbReference>
<dbReference type="Proteomes" id="UP001629156">
    <property type="component" value="Unassembled WGS sequence"/>
</dbReference>
<dbReference type="InterPro" id="IPR002931">
    <property type="entry name" value="Transglutaminase-like"/>
</dbReference>
<evidence type="ECO:0000313" key="4">
    <source>
        <dbReference type="EMBL" id="MFL9843016.1"/>
    </source>
</evidence>
<accession>A0ABW8YV15</accession>
<evidence type="ECO:0000313" key="5">
    <source>
        <dbReference type="Proteomes" id="UP001629156"/>
    </source>
</evidence>
<feature type="chain" id="PRO_5046402727" evidence="1">
    <location>
        <begin position="19"/>
        <end position="668"/>
    </location>
</feature>